<dbReference type="STRING" id="215637.A0A4P9ZP85"/>
<dbReference type="InterPro" id="IPR016024">
    <property type="entry name" value="ARM-type_fold"/>
</dbReference>
<dbReference type="EMBL" id="ML002918">
    <property type="protein sequence ID" value="RKP35256.1"/>
    <property type="molecule type" value="Genomic_DNA"/>
</dbReference>
<evidence type="ECO:0000256" key="5">
    <source>
        <dbReference type="ARBA" id="ARBA00023242"/>
    </source>
</evidence>
<dbReference type="Pfam" id="PF18777">
    <property type="entry name" value="CRM1_repeat"/>
    <property type="match status" value="1"/>
</dbReference>
<dbReference type="InterPro" id="IPR040485">
    <property type="entry name" value="XPO1_repeat_3"/>
</dbReference>
<dbReference type="InterPro" id="IPR014877">
    <property type="entry name" value="XPO1_C_dom"/>
</dbReference>
<dbReference type="GO" id="GO:0005634">
    <property type="term" value="C:nucleus"/>
    <property type="evidence" value="ECO:0007669"/>
    <property type="project" value="UniProtKB-SubCell"/>
</dbReference>
<dbReference type="GO" id="GO:0031267">
    <property type="term" value="F:small GTPase binding"/>
    <property type="evidence" value="ECO:0007669"/>
    <property type="project" value="InterPro"/>
</dbReference>
<organism evidence="8 9">
    <name type="scientific">Dimargaris cristalligena</name>
    <dbReference type="NCBI Taxonomy" id="215637"/>
    <lineage>
        <taxon>Eukaryota</taxon>
        <taxon>Fungi</taxon>
        <taxon>Fungi incertae sedis</taxon>
        <taxon>Zoopagomycota</taxon>
        <taxon>Kickxellomycotina</taxon>
        <taxon>Dimargaritomycetes</taxon>
        <taxon>Dimargaritales</taxon>
        <taxon>Dimargaritaceae</taxon>
        <taxon>Dimargaris</taxon>
    </lineage>
</organism>
<evidence type="ECO:0000256" key="4">
    <source>
        <dbReference type="ARBA" id="ARBA00022927"/>
    </source>
</evidence>
<feature type="region of interest" description="Disordered" evidence="6">
    <location>
        <begin position="1019"/>
        <end position="1076"/>
    </location>
</feature>
<dbReference type="PANTHER" id="PTHR11223">
    <property type="entry name" value="EXPORTIN 1/5"/>
    <property type="match status" value="1"/>
</dbReference>
<name>A0A4P9ZP85_9FUNG</name>
<accession>A0A4P9ZP85</accession>
<dbReference type="GO" id="GO:0006611">
    <property type="term" value="P:protein export from nucleus"/>
    <property type="evidence" value="ECO:0007669"/>
    <property type="project" value="InterPro"/>
</dbReference>
<evidence type="ECO:0000256" key="3">
    <source>
        <dbReference type="ARBA" id="ARBA00022448"/>
    </source>
</evidence>
<dbReference type="FunFam" id="1.25.10.10:FF:000022">
    <property type="entry name" value="protein EXPORTIN 1A"/>
    <property type="match status" value="1"/>
</dbReference>
<dbReference type="GO" id="GO:0005049">
    <property type="term" value="F:nuclear export signal receptor activity"/>
    <property type="evidence" value="ECO:0007669"/>
    <property type="project" value="InterPro"/>
</dbReference>
<dbReference type="SMART" id="SM00913">
    <property type="entry name" value="IBN_N"/>
    <property type="match status" value="1"/>
</dbReference>
<keyword evidence="3" id="KW-0813">Transport</keyword>
<dbReference type="Pfam" id="PF18787">
    <property type="entry name" value="CRM1_repeat_3"/>
    <property type="match status" value="1"/>
</dbReference>
<dbReference type="Gene3D" id="1.25.10.10">
    <property type="entry name" value="Leucine-rich Repeat Variant"/>
    <property type="match status" value="1"/>
</dbReference>
<dbReference type="GO" id="GO:0005737">
    <property type="term" value="C:cytoplasm"/>
    <property type="evidence" value="ECO:0007669"/>
    <property type="project" value="TreeGrafter"/>
</dbReference>
<evidence type="ECO:0000256" key="2">
    <source>
        <dbReference type="ARBA" id="ARBA00009466"/>
    </source>
</evidence>
<evidence type="ECO:0000313" key="8">
    <source>
        <dbReference type="EMBL" id="RKP35256.1"/>
    </source>
</evidence>
<evidence type="ECO:0000259" key="7">
    <source>
        <dbReference type="PROSITE" id="PS50166"/>
    </source>
</evidence>
<dbReference type="Pfam" id="PF03810">
    <property type="entry name" value="IBN_N"/>
    <property type="match status" value="1"/>
</dbReference>
<protein>
    <submittedName>
        <fullName evidence="8">CRM1 C terminal-domain-containing protein</fullName>
    </submittedName>
</protein>
<feature type="compositionally biased region" description="Basic and acidic residues" evidence="6">
    <location>
        <begin position="1066"/>
        <end position="1076"/>
    </location>
</feature>
<dbReference type="InterPro" id="IPR001494">
    <property type="entry name" value="Importin-beta_N"/>
</dbReference>
<feature type="domain" description="Importin N-terminal" evidence="7">
    <location>
        <begin position="16"/>
        <end position="87"/>
    </location>
</feature>
<keyword evidence="9" id="KW-1185">Reference proteome</keyword>
<dbReference type="PANTHER" id="PTHR11223:SF2">
    <property type="entry name" value="EXPORTIN-1"/>
    <property type="match status" value="1"/>
</dbReference>
<evidence type="ECO:0000313" key="9">
    <source>
        <dbReference type="Proteomes" id="UP000268162"/>
    </source>
</evidence>
<dbReference type="Pfam" id="PF08767">
    <property type="entry name" value="CRM1_C"/>
    <property type="match status" value="1"/>
</dbReference>
<dbReference type="InterPro" id="IPR041235">
    <property type="entry name" value="Exp1_repeat_2"/>
</dbReference>
<dbReference type="InterPro" id="IPR041123">
    <property type="entry name" value="CRM1_repeat"/>
</dbReference>
<dbReference type="SUPFAM" id="SSF48371">
    <property type="entry name" value="ARM repeat"/>
    <property type="match status" value="2"/>
</dbReference>
<evidence type="ECO:0000256" key="6">
    <source>
        <dbReference type="SAM" id="MobiDB-lite"/>
    </source>
</evidence>
<dbReference type="InterPro" id="IPR045065">
    <property type="entry name" value="XPO1/5"/>
</dbReference>
<feature type="compositionally biased region" description="Basic and acidic residues" evidence="6">
    <location>
        <begin position="1042"/>
        <end position="1059"/>
    </location>
</feature>
<dbReference type="Pfam" id="PF18784">
    <property type="entry name" value="CRM1_repeat_2"/>
    <property type="match status" value="1"/>
</dbReference>
<dbReference type="InterPro" id="IPR011989">
    <property type="entry name" value="ARM-like"/>
</dbReference>
<sequence>MEVILDFSREFDVNLLDQVVNAFFTTGPDEHPDSWTRVDTILTNSSSLQAKFIALQILEKLIQTRWKVLPVDQRQGIRNFIVGTIVSVSSDPQSLHKQRAFINKLNLTLVQILKKEWPHNWPTFITEMVTSSRSNVSICENNMAILKLFSEEIFEYGAEQMTFARTHDMKGHMWQEISEIFNLMKEVLQMASQPSLIAATLNAFLRYLYWLPYGYTFETNIIDIICNRFLDTKEFRNLALKCLTEIGSTNITLPEHLDKSAQMFEMAMRSIYPAISSAPDLNQIYEEGSDEEQEFILNVVLFLTSSLTSRLNYYEKKVSRETVVRAHQCLLHLSRVEEREVFKVCLEYWIFLVKQLYDESNMTPLGGVPLLNMTSMSDQNGASARKKMYAEVLSPLRAVMIEHMVRPEEVLIVENDEGEIVREFVKETDTITLYKSMRECLVYLTHLDVLDTEAIMNEKLARQMDGSEWSWNNLNKLCWAIGSISGAMSEDMEKRFLVIVIKDLLGLCEMKRGKDNKAVVASNIMYVVGQYPRFLKAHWKFLKTVANKLFEFMHESHEGVQDMACDTFIKISNKCKRHFVAQQPGEVAPFIEEIISSMDTITSDLAPQQTHTFYEAVGQMISAQTNASVQEQLVVNYMKLPNQAWFSIIEAVKKDITVLNNPNNIKVLANVLKTNVAACRAVGPGFLSQIGRIYVDMLSLYSNVSAAISREVDEKGMVATKMPHIRAMRTIKKETLKLVQTYVDRADDLYPIRQNMLPMFFDAVLCDYRTNTPAARDAEVLTTLTAIVTRLGSMVTDKVPVILENVFECTVNMINKDFAEFPEHRVGFFNLLRAIDLHCFSALLNLPPAQFQMVLNSIVWAFKHTMRDIADTGLHICVELLNNVGSTEPAVRNAFGQTYFVGLVQDVFFVLTDSDHKNGFRSQCMILSRVFHMVESGLISQPIYDPSKVPPQLGPNPSNTDFLRAYIVNLLANAFPHLHRSQLEQFAVGLFEYTQDFDKFITHVRDFLIQMKEFSGDEVANGTKNGAGGGKSNMVDQLSLIDQEKELERKRQEDMERALKVPGMVKPHDLPTMDDD</sequence>
<keyword evidence="4" id="KW-0653">Protein transport</keyword>
<dbReference type="AlphaFoldDB" id="A0A4P9ZP85"/>
<dbReference type="Pfam" id="PF08389">
    <property type="entry name" value="Xpo1"/>
    <property type="match status" value="1"/>
</dbReference>
<proteinExistence type="inferred from homology"/>
<comment type="similarity">
    <text evidence="2">Belongs to the exportin family.</text>
</comment>
<dbReference type="GO" id="GO:0000055">
    <property type="term" value="P:ribosomal large subunit export from nucleus"/>
    <property type="evidence" value="ECO:0007669"/>
    <property type="project" value="TreeGrafter"/>
</dbReference>
<gene>
    <name evidence="8" type="ORF">BJ085DRAFT_28121</name>
</gene>
<dbReference type="GO" id="GO:0000056">
    <property type="term" value="P:ribosomal small subunit export from nucleus"/>
    <property type="evidence" value="ECO:0007669"/>
    <property type="project" value="TreeGrafter"/>
</dbReference>
<dbReference type="SMART" id="SM01102">
    <property type="entry name" value="CRM1_C"/>
    <property type="match status" value="1"/>
</dbReference>
<comment type="subcellular location">
    <subcellularLocation>
        <location evidence="1">Nucleus</location>
    </subcellularLocation>
</comment>
<dbReference type="InterPro" id="IPR013598">
    <property type="entry name" value="Exportin-1/Importin-b-like"/>
</dbReference>
<dbReference type="PROSITE" id="PS50166">
    <property type="entry name" value="IMPORTIN_B_NT"/>
    <property type="match status" value="1"/>
</dbReference>
<dbReference type="Proteomes" id="UP000268162">
    <property type="component" value="Unassembled WGS sequence"/>
</dbReference>
<reference evidence="9" key="1">
    <citation type="journal article" date="2018" name="Nat. Microbiol.">
        <title>Leveraging single-cell genomics to expand the fungal tree of life.</title>
        <authorList>
            <person name="Ahrendt S.R."/>
            <person name="Quandt C.A."/>
            <person name="Ciobanu D."/>
            <person name="Clum A."/>
            <person name="Salamov A."/>
            <person name="Andreopoulos B."/>
            <person name="Cheng J.F."/>
            <person name="Woyke T."/>
            <person name="Pelin A."/>
            <person name="Henrissat B."/>
            <person name="Reynolds N.K."/>
            <person name="Benny G.L."/>
            <person name="Smith M.E."/>
            <person name="James T.Y."/>
            <person name="Grigoriev I.V."/>
        </authorList>
    </citation>
    <scope>NUCLEOTIDE SEQUENCE [LARGE SCALE GENOMIC DNA]</scope>
    <source>
        <strain evidence="9">RSA 468</strain>
    </source>
</reference>
<keyword evidence="5" id="KW-0539">Nucleus</keyword>
<evidence type="ECO:0000256" key="1">
    <source>
        <dbReference type="ARBA" id="ARBA00004123"/>
    </source>
</evidence>